<name>A0A6N0NTV5_9CREN</name>
<keyword evidence="4 8" id="KW-0210">Decarboxylase</keyword>
<evidence type="ECO:0000256" key="1">
    <source>
        <dbReference type="ARBA" id="ARBA00001633"/>
    </source>
</evidence>
<dbReference type="EC" id="4.1.1.48" evidence="8"/>
<dbReference type="Gene3D" id="3.20.20.70">
    <property type="entry name" value="Aldolase class I"/>
    <property type="match status" value="1"/>
</dbReference>
<comment type="catalytic activity">
    <reaction evidence="1 8">
        <text>1-(2-carboxyphenylamino)-1-deoxy-D-ribulose 5-phosphate + H(+) = (1S,2R)-1-C-(indol-3-yl)glycerol 3-phosphate + CO2 + H2O</text>
        <dbReference type="Rhea" id="RHEA:23476"/>
        <dbReference type="ChEBI" id="CHEBI:15377"/>
        <dbReference type="ChEBI" id="CHEBI:15378"/>
        <dbReference type="ChEBI" id="CHEBI:16526"/>
        <dbReference type="ChEBI" id="CHEBI:58613"/>
        <dbReference type="ChEBI" id="CHEBI:58866"/>
        <dbReference type="EC" id="4.1.1.48"/>
    </reaction>
</comment>
<keyword evidence="5 8" id="KW-0822">Tryptophan biosynthesis</keyword>
<dbReference type="SUPFAM" id="SSF51366">
    <property type="entry name" value="Ribulose-phoshate binding barrel"/>
    <property type="match status" value="1"/>
</dbReference>
<dbReference type="CDD" id="cd00331">
    <property type="entry name" value="IGPS"/>
    <property type="match status" value="1"/>
</dbReference>
<dbReference type="UniPathway" id="UPA00035">
    <property type="reaction ID" value="UER00043"/>
</dbReference>
<evidence type="ECO:0000256" key="6">
    <source>
        <dbReference type="ARBA" id="ARBA00023141"/>
    </source>
</evidence>
<evidence type="ECO:0000313" key="11">
    <source>
        <dbReference type="Proteomes" id="UP000509301"/>
    </source>
</evidence>
<feature type="domain" description="Indole-3-glycerol phosphate synthase" evidence="9">
    <location>
        <begin position="3"/>
        <end position="245"/>
    </location>
</feature>
<dbReference type="NCBIfam" id="NF001374">
    <property type="entry name" value="PRK00278.2-1"/>
    <property type="match status" value="1"/>
</dbReference>
<dbReference type="AlphaFoldDB" id="A0A6N0NTV5"/>
<evidence type="ECO:0000313" key="10">
    <source>
        <dbReference type="EMBL" id="QKQ99332.1"/>
    </source>
</evidence>
<dbReference type="GO" id="GO:0004425">
    <property type="term" value="F:indole-3-glycerol-phosphate synthase activity"/>
    <property type="evidence" value="ECO:0007669"/>
    <property type="project" value="UniProtKB-UniRule"/>
</dbReference>
<evidence type="ECO:0000256" key="8">
    <source>
        <dbReference type="HAMAP-Rule" id="MF_00134"/>
    </source>
</evidence>
<dbReference type="GO" id="GO:0000162">
    <property type="term" value="P:L-tryptophan biosynthetic process"/>
    <property type="evidence" value="ECO:0007669"/>
    <property type="project" value="UniProtKB-UniRule"/>
</dbReference>
<dbReference type="Pfam" id="PF00218">
    <property type="entry name" value="IGPS"/>
    <property type="match status" value="1"/>
</dbReference>
<evidence type="ECO:0000256" key="7">
    <source>
        <dbReference type="ARBA" id="ARBA00023239"/>
    </source>
</evidence>
<dbReference type="Proteomes" id="UP000509301">
    <property type="component" value="Chromosome"/>
</dbReference>
<dbReference type="PANTHER" id="PTHR22854:SF2">
    <property type="entry name" value="INDOLE-3-GLYCEROL-PHOSPHATE SYNTHASE"/>
    <property type="match status" value="1"/>
</dbReference>
<gene>
    <name evidence="8 10" type="primary">trpC</name>
    <name evidence="10" type="ORF">GWK48_02035</name>
</gene>
<dbReference type="OrthoDB" id="15223at2157"/>
<evidence type="ECO:0000256" key="2">
    <source>
        <dbReference type="ARBA" id="ARBA00004696"/>
    </source>
</evidence>
<protein>
    <recommendedName>
        <fullName evidence="8">Indole-3-glycerol phosphate synthase</fullName>
        <shortName evidence="8">IGPS</shortName>
        <ecNumber evidence="8">4.1.1.48</ecNumber>
    </recommendedName>
</protein>
<keyword evidence="3 8" id="KW-0028">Amino-acid biosynthesis</keyword>
<sequence>MPRYLEGWIKDVVENALRRPYLSRAREKPVLPLIPRIKKMKESGLNPIIAEFKRRSPSGFAQDRDPVEYSRLMEQNGAVAMSVITENTVFQGSYDYLYTVGKTVKIPVLMKDFVVTENQIDTAYDLGADVVLLIVRILTERELSGLLEYINSYNMEALVEVHDEQDLEIALRCGAKLMGVNSRDLISLSIQKEKMMKILEMLPRDVVKVAESGIETKEEISLLKEKGADAFLIGSSLMRDPDKIKAFVSG</sequence>
<organism evidence="10 11">
    <name type="scientific">Metallosphaera tengchongensis</name>
    <dbReference type="NCBI Taxonomy" id="1532350"/>
    <lineage>
        <taxon>Archaea</taxon>
        <taxon>Thermoproteota</taxon>
        <taxon>Thermoprotei</taxon>
        <taxon>Sulfolobales</taxon>
        <taxon>Sulfolobaceae</taxon>
        <taxon>Metallosphaera</taxon>
    </lineage>
</organism>
<evidence type="ECO:0000259" key="9">
    <source>
        <dbReference type="Pfam" id="PF00218"/>
    </source>
</evidence>
<dbReference type="GO" id="GO:0004640">
    <property type="term" value="F:phosphoribosylanthranilate isomerase activity"/>
    <property type="evidence" value="ECO:0007669"/>
    <property type="project" value="TreeGrafter"/>
</dbReference>
<comment type="pathway">
    <text evidence="2 8">Amino-acid biosynthesis; L-tryptophan biosynthesis; L-tryptophan from chorismate: step 4/5.</text>
</comment>
<reference evidence="10 11" key="1">
    <citation type="submission" date="2020-02" db="EMBL/GenBank/DDBJ databases">
        <title>Comparative genome analysis reveals the metabolism and evolution of the thermophilic archaeal genus Metallosphaera.</title>
        <authorList>
            <person name="Jiang C."/>
        </authorList>
    </citation>
    <scope>NUCLEOTIDE SEQUENCE [LARGE SCALE GENOMIC DNA]</scope>
    <source>
        <strain evidence="10 11">Ric-A</strain>
    </source>
</reference>
<dbReference type="PANTHER" id="PTHR22854">
    <property type="entry name" value="TRYPTOPHAN BIOSYNTHESIS PROTEIN"/>
    <property type="match status" value="1"/>
</dbReference>
<dbReference type="InterPro" id="IPR011060">
    <property type="entry name" value="RibuloseP-bd_barrel"/>
</dbReference>
<dbReference type="InterPro" id="IPR013785">
    <property type="entry name" value="Aldolase_TIM"/>
</dbReference>
<proteinExistence type="inferred from homology"/>
<dbReference type="RefSeq" id="WP_174629136.1">
    <property type="nucleotide sequence ID" value="NZ_CP049074.1"/>
</dbReference>
<keyword evidence="6 8" id="KW-0057">Aromatic amino acid biosynthesis</keyword>
<dbReference type="HAMAP" id="MF_00134_A">
    <property type="entry name" value="IGPS_A"/>
    <property type="match status" value="1"/>
</dbReference>
<keyword evidence="11" id="KW-1185">Reference proteome</keyword>
<dbReference type="GeneID" id="55640688"/>
<dbReference type="InterPro" id="IPR013798">
    <property type="entry name" value="Indole-3-glycerol_P_synth_dom"/>
</dbReference>
<dbReference type="InterPro" id="IPR045186">
    <property type="entry name" value="Indole-3-glycerol_P_synth"/>
</dbReference>
<evidence type="ECO:0000256" key="3">
    <source>
        <dbReference type="ARBA" id="ARBA00022605"/>
    </source>
</evidence>
<dbReference type="KEGG" id="mten:GWK48_02035"/>
<dbReference type="EMBL" id="CP049074">
    <property type="protein sequence ID" value="QKQ99332.1"/>
    <property type="molecule type" value="Genomic_DNA"/>
</dbReference>
<keyword evidence="7 8" id="KW-0456">Lyase</keyword>
<accession>A0A6N0NTV5</accession>
<evidence type="ECO:0000256" key="4">
    <source>
        <dbReference type="ARBA" id="ARBA00022793"/>
    </source>
</evidence>
<evidence type="ECO:0000256" key="5">
    <source>
        <dbReference type="ARBA" id="ARBA00022822"/>
    </source>
</evidence>
<comment type="similarity">
    <text evidence="8">Belongs to the TrpC family.</text>
</comment>